<feature type="transmembrane region" description="Helical" evidence="5">
    <location>
        <begin position="72"/>
        <end position="94"/>
    </location>
</feature>
<evidence type="ECO:0000256" key="3">
    <source>
        <dbReference type="ARBA" id="ARBA00022989"/>
    </source>
</evidence>
<keyword evidence="8" id="KW-1185">Reference proteome</keyword>
<feature type="transmembrane region" description="Helical" evidence="5">
    <location>
        <begin position="299"/>
        <end position="318"/>
    </location>
</feature>
<reference evidence="7 8" key="1">
    <citation type="submission" date="2023-06" db="EMBL/GenBank/DDBJ databases">
        <title>Proteus appendicitidis sp. nov., isolated from the appendiceal pus of an appendicitis patient in Yongzhou, China.</title>
        <authorList>
            <person name="Cai X."/>
        </authorList>
    </citation>
    <scope>NUCLEOTIDE SEQUENCE [LARGE SCALE GENOMIC DNA]</scope>
    <source>
        <strain evidence="7 8">HZ0627</strain>
    </source>
</reference>
<evidence type="ECO:0000256" key="2">
    <source>
        <dbReference type="ARBA" id="ARBA00022692"/>
    </source>
</evidence>
<dbReference type="InterPro" id="IPR007016">
    <property type="entry name" value="O-antigen_ligase-rel_domated"/>
</dbReference>
<keyword evidence="3 5" id="KW-1133">Transmembrane helix</keyword>
<feature type="transmembrane region" description="Helical" evidence="5">
    <location>
        <begin position="114"/>
        <end position="136"/>
    </location>
</feature>
<dbReference type="RefSeq" id="WP_285805178.1">
    <property type="nucleotide sequence ID" value="NZ_CP127389.1"/>
</dbReference>
<dbReference type="EMBL" id="CP127389">
    <property type="protein sequence ID" value="WIV88495.1"/>
    <property type="molecule type" value="Genomic_DNA"/>
</dbReference>
<dbReference type="Pfam" id="PF04932">
    <property type="entry name" value="Wzy_C"/>
    <property type="match status" value="1"/>
</dbReference>
<comment type="subcellular location">
    <subcellularLocation>
        <location evidence="1">Membrane</location>
        <topology evidence="1">Multi-pass membrane protein</topology>
    </subcellularLocation>
</comment>
<name>A0ABY8Y7V7_9GAMM</name>
<keyword evidence="2 5" id="KW-0812">Transmembrane</keyword>
<feature type="transmembrane region" description="Helical" evidence="5">
    <location>
        <begin position="20"/>
        <end position="42"/>
    </location>
</feature>
<evidence type="ECO:0000256" key="5">
    <source>
        <dbReference type="SAM" id="Phobius"/>
    </source>
</evidence>
<protein>
    <submittedName>
        <fullName evidence="7">O-antigen ligase family protein</fullName>
    </submittedName>
</protein>
<feature type="transmembrane region" description="Helical" evidence="5">
    <location>
        <begin position="49"/>
        <end position="66"/>
    </location>
</feature>
<feature type="transmembrane region" description="Helical" evidence="5">
    <location>
        <begin position="178"/>
        <end position="205"/>
    </location>
</feature>
<feature type="transmembrane region" description="Helical" evidence="5">
    <location>
        <begin position="351"/>
        <end position="368"/>
    </location>
</feature>
<gene>
    <name evidence="7" type="ORF">QQS39_00265</name>
</gene>
<dbReference type="Proteomes" id="UP001226651">
    <property type="component" value="Chromosome"/>
</dbReference>
<evidence type="ECO:0000259" key="6">
    <source>
        <dbReference type="Pfam" id="PF04932"/>
    </source>
</evidence>
<sequence length="377" mass="43768">MTYRFLFTTYFSLYFFKIAIPGGAIFYALSSLVGLLFIPYALRFKLSMTMLLIVTISYILVCVGSHDRYLESYISLYILAISNISIFSYIYFLVLKGDRFKLNKIKNDIKNLGLIIFILIFIMELKVGGLVKVDYINLFGVDINRNSVHPIVLCFLYIYSTLTILLKSKNERLKFNHAFFILAVIIMILSNSRAAQAASLLVFVFYLFSSYSFQERYLILSLITIFGMFFILFVDFSFLTERLNKSGENSGLESSRFIMWSCYYNNFEISQLIFGLHEAGRDQCAYLPRVIGKNPHNSIIWSASVYGFITLFILFALIKNLTRAFFKKEYLYFILILCYIFIMNFERAYIVSPLDVPLLLLIFLPLLIKKLKLSSSN</sequence>
<evidence type="ECO:0000256" key="4">
    <source>
        <dbReference type="ARBA" id="ARBA00023136"/>
    </source>
</evidence>
<keyword evidence="4 5" id="KW-0472">Membrane</keyword>
<feature type="transmembrane region" description="Helical" evidence="5">
    <location>
        <begin position="148"/>
        <end position="166"/>
    </location>
</feature>
<feature type="transmembrane region" description="Helical" evidence="5">
    <location>
        <begin position="330"/>
        <end position="345"/>
    </location>
</feature>
<evidence type="ECO:0000313" key="8">
    <source>
        <dbReference type="Proteomes" id="UP001226651"/>
    </source>
</evidence>
<organism evidence="7 8">
    <name type="scientific">Proteus appendicitidis</name>
    <dbReference type="NCBI Taxonomy" id="3034648"/>
    <lineage>
        <taxon>Bacteria</taxon>
        <taxon>Pseudomonadati</taxon>
        <taxon>Pseudomonadota</taxon>
        <taxon>Gammaproteobacteria</taxon>
        <taxon>Enterobacterales</taxon>
        <taxon>Morganellaceae</taxon>
        <taxon>Proteus</taxon>
    </lineage>
</organism>
<proteinExistence type="predicted"/>
<keyword evidence="7" id="KW-0436">Ligase</keyword>
<evidence type="ECO:0000256" key="1">
    <source>
        <dbReference type="ARBA" id="ARBA00004141"/>
    </source>
</evidence>
<evidence type="ECO:0000313" key="7">
    <source>
        <dbReference type="EMBL" id="WIV88495.1"/>
    </source>
</evidence>
<feature type="transmembrane region" description="Helical" evidence="5">
    <location>
        <begin position="217"/>
        <end position="236"/>
    </location>
</feature>
<dbReference type="GO" id="GO:0016874">
    <property type="term" value="F:ligase activity"/>
    <property type="evidence" value="ECO:0007669"/>
    <property type="project" value="UniProtKB-KW"/>
</dbReference>
<feature type="domain" description="O-antigen ligase-related" evidence="6">
    <location>
        <begin position="179"/>
        <end position="315"/>
    </location>
</feature>
<accession>A0ABY8Y7V7</accession>